<organism evidence="1 2">
    <name type="scientific">Portunus trituberculatus</name>
    <name type="common">Swimming crab</name>
    <name type="synonym">Neptunus trituberculatus</name>
    <dbReference type="NCBI Taxonomy" id="210409"/>
    <lineage>
        <taxon>Eukaryota</taxon>
        <taxon>Metazoa</taxon>
        <taxon>Ecdysozoa</taxon>
        <taxon>Arthropoda</taxon>
        <taxon>Crustacea</taxon>
        <taxon>Multicrustacea</taxon>
        <taxon>Malacostraca</taxon>
        <taxon>Eumalacostraca</taxon>
        <taxon>Eucarida</taxon>
        <taxon>Decapoda</taxon>
        <taxon>Pleocyemata</taxon>
        <taxon>Brachyura</taxon>
        <taxon>Eubrachyura</taxon>
        <taxon>Portunoidea</taxon>
        <taxon>Portunidae</taxon>
        <taxon>Portuninae</taxon>
        <taxon>Portunus</taxon>
    </lineage>
</organism>
<gene>
    <name evidence="1" type="ORF">E2C01_089258</name>
</gene>
<evidence type="ECO:0000313" key="1">
    <source>
        <dbReference type="EMBL" id="MPC94106.1"/>
    </source>
</evidence>
<dbReference type="Proteomes" id="UP000324222">
    <property type="component" value="Unassembled WGS sequence"/>
</dbReference>
<accession>A0A5B7JIM0</accession>
<reference evidence="1 2" key="1">
    <citation type="submission" date="2019-05" db="EMBL/GenBank/DDBJ databases">
        <title>Another draft genome of Portunus trituberculatus and its Hox gene families provides insights of decapod evolution.</title>
        <authorList>
            <person name="Jeong J.-H."/>
            <person name="Song I."/>
            <person name="Kim S."/>
            <person name="Choi T."/>
            <person name="Kim D."/>
            <person name="Ryu S."/>
            <person name="Kim W."/>
        </authorList>
    </citation>
    <scope>NUCLEOTIDE SEQUENCE [LARGE SCALE GENOMIC DNA]</scope>
    <source>
        <tissue evidence="1">Muscle</tissue>
    </source>
</reference>
<sequence length="149" mass="16878">MTLGQSNPQLGGREGRKIYAERFHSLAVTCAWSCRMPLGNIGKVFREEVGDSPRVCHRSPSRQQNWWGKSKILPRNSPDFVKDIRKRSRLFVPLSKCGGPKLGSGEKLPDNAGPHDFAVDERKLPVSLSPLQCMLRSTKERSRDCLKRY</sequence>
<protein>
    <submittedName>
        <fullName evidence="1">Uncharacterized protein</fullName>
    </submittedName>
</protein>
<comment type="caution">
    <text evidence="1">The sequence shown here is derived from an EMBL/GenBank/DDBJ whole genome shotgun (WGS) entry which is preliminary data.</text>
</comment>
<dbReference type="EMBL" id="VSRR010097291">
    <property type="protein sequence ID" value="MPC94106.1"/>
    <property type="molecule type" value="Genomic_DNA"/>
</dbReference>
<keyword evidence="2" id="KW-1185">Reference proteome</keyword>
<name>A0A5B7JIM0_PORTR</name>
<dbReference type="AlphaFoldDB" id="A0A5B7JIM0"/>
<evidence type="ECO:0000313" key="2">
    <source>
        <dbReference type="Proteomes" id="UP000324222"/>
    </source>
</evidence>
<proteinExistence type="predicted"/>